<dbReference type="Pfam" id="PF16087">
    <property type="entry name" value="DUF4817"/>
    <property type="match status" value="1"/>
</dbReference>
<evidence type="ECO:0000313" key="3">
    <source>
        <dbReference type="Proteomes" id="UP001160148"/>
    </source>
</evidence>
<name>A0AAV0WDZ6_9HEMI</name>
<dbReference type="InterPro" id="IPR032135">
    <property type="entry name" value="DUF4817"/>
</dbReference>
<accession>A0AAV0WDZ6</accession>
<sequence>MILIYGECNKHCREAARVYANRYPERYHPPHNFFLRLVNNLRTYGTFSIRDAQRQPLRNMEQNDDQENDIIAYIQLNPHSSLRHVAREFGFSKTKVHKIFKKYKLHPYKTDLVQHLRQGDNERRLTFIAWITTEINNDPLFLNYILWTNESKFTNNGVLNKQNNRYWSNGNPHWAVDTNYQTVWGTNMWCGLLGGNLIGPHFYDGTLNGRRYSDFLTLLPMMLEDVPLLLRQNLFFQQDGAPAHNAIIVRQQLNEMFGNRWMGTHGPVEWLPRSSDLTPLDFFLWGHLKTVVYADPPANLQDLKNKITVACRQLTKEQILAATFREVSRRLEMCLEKNGGNFEHFIR</sequence>
<dbReference type="Gene3D" id="1.10.10.60">
    <property type="entry name" value="Homeodomain-like"/>
    <property type="match status" value="1"/>
</dbReference>
<dbReference type="InterPro" id="IPR036397">
    <property type="entry name" value="RNaseH_sf"/>
</dbReference>
<reference evidence="2 3" key="1">
    <citation type="submission" date="2023-01" db="EMBL/GenBank/DDBJ databases">
        <authorList>
            <person name="Whitehead M."/>
        </authorList>
    </citation>
    <scope>NUCLEOTIDE SEQUENCE [LARGE SCALE GENOMIC DNA]</scope>
</reference>
<gene>
    <name evidence="2" type="ORF">MEUPH1_LOCUS10002</name>
</gene>
<dbReference type="Proteomes" id="UP001160148">
    <property type="component" value="Unassembled WGS sequence"/>
</dbReference>
<feature type="domain" description="DUF4817" evidence="1">
    <location>
        <begin position="1"/>
        <end position="46"/>
    </location>
</feature>
<comment type="caution">
    <text evidence="2">The sequence shown here is derived from an EMBL/GenBank/DDBJ whole genome shotgun (WGS) entry which is preliminary data.</text>
</comment>
<dbReference type="PANTHER" id="PTHR47326">
    <property type="entry name" value="TRANSPOSABLE ELEMENT TC3 TRANSPOSASE-LIKE PROTEIN"/>
    <property type="match status" value="1"/>
</dbReference>
<dbReference type="AlphaFoldDB" id="A0AAV0WDZ6"/>
<keyword evidence="3" id="KW-1185">Reference proteome</keyword>
<proteinExistence type="predicted"/>
<protein>
    <recommendedName>
        <fullName evidence="1">DUF4817 domain-containing protein</fullName>
    </recommendedName>
</protein>
<evidence type="ECO:0000259" key="1">
    <source>
        <dbReference type="Pfam" id="PF16087"/>
    </source>
</evidence>
<dbReference type="EMBL" id="CARXXK010000002">
    <property type="protein sequence ID" value="CAI6353942.1"/>
    <property type="molecule type" value="Genomic_DNA"/>
</dbReference>
<dbReference type="Gene3D" id="3.30.420.10">
    <property type="entry name" value="Ribonuclease H-like superfamily/Ribonuclease H"/>
    <property type="match status" value="1"/>
</dbReference>
<dbReference type="GO" id="GO:0003676">
    <property type="term" value="F:nucleic acid binding"/>
    <property type="evidence" value="ECO:0007669"/>
    <property type="project" value="InterPro"/>
</dbReference>
<evidence type="ECO:0000313" key="2">
    <source>
        <dbReference type="EMBL" id="CAI6353942.1"/>
    </source>
</evidence>
<organism evidence="2 3">
    <name type="scientific">Macrosiphum euphorbiae</name>
    <name type="common">potato aphid</name>
    <dbReference type="NCBI Taxonomy" id="13131"/>
    <lineage>
        <taxon>Eukaryota</taxon>
        <taxon>Metazoa</taxon>
        <taxon>Ecdysozoa</taxon>
        <taxon>Arthropoda</taxon>
        <taxon>Hexapoda</taxon>
        <taxon>Insecta</taxon>
        <taxon>Pterygota</taxon>
        <taxon>Neoptera</taxon>
        <taxon>Paraneoptera</taxon>
        <taxon>Hemiptera</taxon>
        <taxon>Sternorrhyncha</taxon>
        <taxon>Aphidomorpha</taxon>
        <taxon>Aphidoidea</taxon>
        <taxon>Aphididae</taxon>
        <taxon>Macrosiphini</taxon>
        <taxon>Macrosiphum</taxon>
    </lineage>
</organism>
<dbReference type="PANTHER" id="PTHR47326:SF1">
    <property type="entry name" value="HTH PSQ-TYPE DOMAIN-CONTAINING PROTEIN"/>
    <property type="match status" value="1"/>
</dbReference>